<dbReference type="PaxDb" id="5507-FOXG_08441P0"/>
<evidence type="ECO:0000313" key="2">
    <source>
        <dbReference type="EMBL" id="EGU85642.1"/>
    </source>
</evidence>
<proteinExistence type="predicted"/>
<gene>
    <name evidence="2" type="ORF">FOXB_03788</name>
</gene>
<accession>F9FBL1</accession>
<dbReference type="EMBL" id="AFQF01001249">
    <property type="protein sequence ID" value="EGU85642.1"/>
    <property type="molecule type" value="Genomic_DNA"/>
</dbReference>
<dbReference type="AlphaFoldDB" id="F9FBL1"/>
<name>F9FBL1_FUSOF</name>
<comment type="caution">
    <text evidence="2">The sequence shown here is derived from an EMBL/GenBank/DDBJ whole genome shotgun (WGS) entry which is preliminary data.</text>
</comment>
<protein>
    <submittedName>
        <fullName evidence="2">Uncharacterized protein</fullName>
    </submittedName>
</protein>
<evidence type="ECO:0000256" key="1">
    <source>
        <dbReference type="SAM" id="MobiDB-lite"/>
    </source>
</evidence>
<organism evidence="2">
    <name type="scientific">Fusarium oxysporum (strain Fo5176)</name>
    <name type="common">Fusarium vascular wilt</name>
    <dbReference type="NCBI Taxonomy" id="660025"/>
    <lineage>
        <taxon>Eukaryota</taxon>
        <taxon>Fungi</taxon>
        <taxon>Dikarya</taxon>
        <taxon>Ascomycota</taxon>
        <taxon>Pezizomycotina</taxon>
        <taxon>Sordariomycetes</taxon>
        <taxon>Hypocreomycetidae</taxon>
        <taxon>Hypocreales</taxon>
        <taxon>Nectriaceae</taxon>
        <taxon>Fusarium</taxon>
        <taxon>Fusarium oxysporum species complex</taxon>
    </lineage>
</organism>
<dbReference type="STRING" id="660025.F9FBL1"/>
<sequence length="306" mass="33947">MASTLGDHDGSMPHYRVPGTARSSTAASTTSSSTRIALFNSLTPSSTALVSECVDTPYRPIPKTLKISWQWNKLRTFFLGNDGCSKMFAVSEHSGLFGRNSGSPCLLLHNGPTGKDEILAAAGETLRDGLSDPGVVESIVNVSAAPGSDIDTRVATEIVQALYDETEQCVVFRWAIETKQAETVQDCSFIREEFEWSMTPLQAAKDPKYCHEFKLYRTGDMKAPLEYLAMASWKEAAWKTCKIEFSDKAMQQNFGDRWSLMVVMSALRMWQLGRTGQASLETAHNKRDFTSFLRSICKIQLVGIDR</sequence>
<feature type="region of interest" description="Disordered" evidence="1">
    <location>
        <begin position="1"/>
        <end position="28"/>
    </location>
</feature>
<dbReference type="OrthoDB" id="5073671at2759"/>
<reference evidence="2" key="1">
    <citation type="journal article" date="2012" name="Mol. Plant Microbe Interact.">
        <title>A highly conserved effector in Fusarium oxysporum is required for full virulence on Arabidopsis.</title>
        <authorList>
            <person name="Thatcher L.F."/>
            <person name="Gardiner D.M."/>
            <person name="Kazan K."/>
            <person name="Manners J."/>
        </authorList>
    </citation>
    <scope>NUCLEOTIDE SEQUENCE [LARGE SCALE GENOMIC DNA]</scope>
    <source>
        <strain evidence="2">Fo5176</strain>
    </source>
</reference>
<feature type="compositionally biased region" description="Basic and acidic residues" evidence="1">
    <location>
        <begin position="1"/>
        <end position="11"/>
    </location>
</feature>